<sequence length="77" mass="8701">MTADLMPDDEFDAMIAELDAAIAKAGGRVRFWTCPVRAHRERLDENGWPVVTVEWRNGIAHCTAPRCNQTSRQRSTT</sequence>
<proteinExistence type="predicted"/>
<dbReference type="Proteomes" id="UP001240236">
    <property type="component" value="Unassembled WGS sequence"/>
</dbReference>
<dbReference type="EMBL" id="JAUSUZ010000001">
    <property type="protein sequence ID" value="MDQ0363396.1"/>
    <property type="molecule type" value="Genomic_DNA"/>
</dbReference>
<dbReference type="AlphaFoldDB" id="A0AAE3VT74"/>
<accession>A0AAE3VT74</accession>
<gene>
    <name evidence="1" type="ORF">J2S42_000065</name>
</gene>
<keyword evidence="2" id="KW-1185">Reference proteome</keyword>
<protein>
    <submittedName>
        <fullName evidence="1">Uncharacterized protein</fullName>
    </submittedName>
</protein>
<evidence type="ECO:0000313" key="1">
    <source>
        <dbReference type="EMBL" id="MDQ0363396.1"/>
    </source>
</evidence>
<evidence type="ECO:0000313" key="2">
    <source>
        <dbReference type="Proteomes" id="UP001240236"/>
    </source>
</evidence>
<organism evidence="1 2">
    <name type="scientific">Catenuloplanes indicus</name>
    <dbReference type="NCBI Taxonomy" id="137267"/>
    <lineage>
        <taxon>Bacteria</taxon>
        <taxon>Bacillati</taxon>
        <taxon>Actinomycetota</taxon>
        <taxon>Actinomycetes</taxon>
        <taxon>Micromonosporales</taxon>
        <taxon>Micromonosporaceae</taxon>
        <taxon>Catenuloplanes</taxon>
    </lineage>
</organism>
<reference evidence="1 2" key="1">
    <citation type="submission" date="2023-07" db="EMBL/GenBank/DDBJ databases">
        <title>Sequencing the genomes of 1000 actinobacteria strains.</title>
        <authorList>
            <person name="Klenk H.-P."/>
        </authorList>
    </citation>
    <scope>NUCLEOTIDE SEQUENCE [LARGE SCALE GENOMIC DNA]</scope>
    <source>
        <strain evidence="1 2">DSM 44709</strain>
    </source>
</reference>
<name>A0AAE3VT74_9ACTN</name>
<comment type="caution">
    <text evidence="1">The sequence shown here is derived from an EMBL/GenBank/DDBJ whole genome shotgun (WGS) entry which is preliminary data.</text>
</comment>
<dbReference type="RefSeq" id="WP_307233996.1">
    <property type="nucleotide sequence ID" value="NZ_JAUSUZ010000001.1"/>
</dbReference>